<evidence type="ECO:0000256" key="13">
    <source>
        <dbReference type="RuleBase" id="RU361169"/>
    </source>
</evidence>
<evidence type="ECO:0000256" key="7">
    <source>
        <dbReference type="ARBA" id="ARBA00022737"/>
    </source>
</evidence>
<dbReference type="InterPro" id="IPR012334">
    <property type="entry name" value="Pectin_lyas_fold"/>
</dbReference>
<keyword evidence="10" id="KW-0961">Cell wall biogenesis/degradation</keyword>
<keyword evidence="9 13" id="KW-0326">Glycosidase</keyword>
<dbReference type="EC" id="3.2.1.15" evidence="3"/>
<dbReference type="SUPFAM" id="SSF51126">
    <property type="entry name" value="Pectin lyase-like"/>
    <property type="match status" value="1"/>
</dbReference>
<evidence type="ECO:0000256" key="12">
    <source>
        <dbReference type="PROSITE-ProRule" id="PRU10052"/>
    </source>
</evidence>
<evidence type="ECO:0000256" key="5">
    <source>
        <dbReference type="ARBA" id="ARBA00022525"/>
    </source>
</evidence>
<keyword evidence="5" id="KW-0964">Secreted</keyword>
<dbReference type="GO" id="GO:0071555">
    <property type="term" value="P:cell wall organization"/>
    <property type="evidence" value="ECO:0007669"/>
    <property type="project" value="UniProtKB-KW"/>
</dbReference>
<dbReference type="InterPro" id="IPR011050">
    <property type="entry name" value="Pectin_lyase_fold/virulence"/>
</dbReference>
<dbReference type="PANTHER" id="PTHR31375">
    <property type="match status" value="1"/>
</dbReference>
<comment type="catalytic activity">
    <reaction evidence="11">
        <text>(1,4-alpha-D-galacturonosyl)n+m + H2O = (1,4-alpha-D-galacturonosyl)n + (1,4-alpha-D-galacturonosyl)m.</text>
        <dbReference type="EC" id="3.2.1.15"/>
    </reaction>
</comment>
<dbReference type="Gene3D" id="2.160.20.10">
    <property type="entry name" value="Single-stranded right-handed beta-helix, Pectin lyase-like"/>
    <property type="match status" value="1"/>
</dbReference>
<feature type="chain" id="PRO_5012803245" description="endo-polygalacturonase" evidence="14">
    <location>
        <begin position="21"/>
        <end position="464"/>
    </location>
</feature>
<keyword evidence="7" id="KW-0677">Repeat</keyword>
<dbReference type="FunFam" id="2.160.20.10:FF:000032">
    <property type="entry name" value="Pectin lyase-like superfamily protein"/>
    <property type="match status" value="1"/>
</dbReference>
<evidence type="ECO:0000256" key="10">
    <source>
        <dbReference type="ARBA" id="ARBA00023316"/>
    </source>
</evidence>
<sequence length="464" mass="50765">MSKLTFLCFLMLLVVPPRSADEAYPDRFDILSTVEDSDKQEGDYDEFELLDSPYWKSGRGNKVLVNVDAFGAVGDGVSDDTQAFVNAWKQACSIPKSVLLVPQGRRYLVNATRFKGPCADKLVIQIEGTIVAPDEPKDWDPKSMRSWLSFYNLTKALFQGNGVIDGSGQKWWAASCKKNKSNPCKGAPSAVTIDSSSAVRVKGLTFQNSQQMNFVIARSNSVRVMDVKVSAPEDSPNTDGIHITDSTNVVLQNCKIGTGDDCISIVNGSSSIKMKNIYCGPGHGISIGSLGKDNSTGIVEKVVLDKAFFRGTTNGLRIKTWQGGSGYVRAVRYQDVRMDDVSNPIIIDQFYCDSPKTCQNQTSAVEISQIMYRNITGTSKSEKAMKFACSDTVPCTHIILNNINLQRSDGTVETFCNSAVGIGYGYVQPSAECLSSSDKDIIIIQKKEEEIAQSSTEHLIHTEL</sequence>
<dbReference type="EMBL" id="LC279244">
    <property type="protein sequence ID" value="BAZ92404.1"/>
    <property type="molecule type" value="mRNA"/>
</dbReference>
<accession>A0A1Z4VMD6</accession>
<evidence type="ECO:0000256" key="9">
    <source>
        <dbReference type="ARBA" id="ARBA00023295"/>
    </source>
</evidence>
<protein>
    <recommendedName>
        <fullName evidence="3">endo-polygalacturonase</fullName>
        <ecNumber evidence="3">3.2.1.15</ecNumber>
    </recommendedName>
</protein>
<keyword evidence="4" id="KW-0134">Cell wall</keyword>
<dbReference type="AlphaFoldDB" id="A0A1Z4VMD6"/>
<evidence type="ECO:0000256" key="14">
    <source>
        <dbReference type="SAM" id="SignalP"/>
    </source>
</evidence>
<reference evidence="15" key="1">
    <citation type="submission" date="2017-06" db="EMBL/GenBank/DDBJ databases">
        <title>Molecular Characterization of Polygalacturonase.</title>
        <authorList>
            <person name="Sultan E."/>
            <person name="Tawfik M."/>
            <person name="Abdelhadi A."/>
            <person name="Abdallah N."/>
        </authorList>
    </citation>
    <scope>NUCLEOTIDE SEQUENCE</scope>
</reference>
<keyword evidence="6 14" id="KW-0732">Signal</keyword>
<organism evidence="15">
    <name type="scientific">Sesamum indicum</name>
    <name type="common">Oriental sesame</name>
    <name type="synonym">Sesamum orientale</name>
    <dbReference type="NCBI Taxonomy" id="4182"/>
    <lineage>
        <taxon>Eukaryota</taxon>
        <taxon>Viridiplantae</taxon>
        <taxon>Streptophyta</taxon>
        <taxon>Embryophyta</taxon>
        <taxon>Tracheophyta</taxon>
        <taxon>Spermatophyta</taxon>
        <taxon>Magnoliopsida</taxon>
        <taxon>eudicotyledons</taxon>
        <taxon>Gunneridae</taxon>
        <taxon>Pentapetalae</taxon>
        <taxon>asterids</taxon>
        <taxon>lamiids</taxon>
        <taxon>Lamiales</taxon>
        <taxon>Pedaliaceae</taxon>
        <taxon>Sesamum</taxon>
    </lineage>
</organism>
<keyword evidence="8 13" id="KW-0378">Hydrolase</keyword>
<feature type="signal peptide" evidence="14">
    <location>
        <begin position="1"/>
        <end position="20"/>
    </location>
</feature>
<feature type="active site" evidence="12">
    <location>
        <position position="283"/>
    </location>
</feature>
<comment type="similarity">
    <text evidence="2 13">Belongs to the glycosyl hydrolase 28 family.</text>
</comment>
<dbReference type="GO" id="GO:0005975">
    <property type="term" value="P:carbohydrate metabolic process"/>
    <property type="evidence" value="ECO:0007669"/>
    <property type="project" value="InterPro"/>
</dbReference>
<name>A0A1Z4VMD6_SESIN</name>
<dbReference type="PROSITE" id="PS00502">
    <property type="entry name" value="POLYGALACTURONASE"/>
    <property type="match status" value="1"/>
</dbReference>
<comment type="subcellular location">
    <subcellularLocation>
        <location evidence="1">Secreted</location>
        <location evidence="1">Cell wall</location>
    </subcellularLocation>
</comment>
<evidence type="ECO:0000256" key="6">
    <source>
        <dbReference type="ARBA" id="ARBA00022729"/>
    </source>
</evidence>
<dbReference type="GO" id="GO:0004650">
    <property type="term" value="F:polygalacturonase activity"/>
    <property type="evidence" value="ECO:0007669"/>
    <property type="project" value="UniProtKB-EC"/>
</dbReference>
<evidence type="ECO:0000256" key="8">
    <source>
        <dbReference type="ARBA" id="ARBA00022801"/>
    </source>
</evidence>
<evidence type="ECO:0000256" key="3">
    <source>
        <dbReference type="ARBA" id="ARBA00012736"/>
    </source>
</evidence>
<evidence type="ECO:0000256" key="2">
    <source>
        <dbReference type="ARBA" id="ARBA00008834"/>
    </source>
</evidence>
<evidence type="ECO:0000313" key="15">
    <source>
        <dbReference type="EMBL" id="BAZ92404.1"/>
    </source>
</evidence>
<dbReference type="InterPro" id="IPR000743">
    <property type="entry name" value="Glyco_hydro_28"/>
</dbReference>
<evidence type="ECO:0000256" key="1">
    <source>
        <dbReference type="ARBA" id="ARBA00004191"/>
    </source>
</evidence>
<evidence type="ECO:0000256" key="11">
    <source>
        <dbReference type="ARBA" id="ARBA00034074"/>
    </source>
</evidence>
<evidence type="ECO:0000256" key="4">
    <source>
        <dbReference type="ARBA" id="ARBA00022512"/>
    </source>
</evidence>
<proteinExistence type="evidence at transcript level"/>
<dbReference type="SMR" id="A0A1Z4VMD6"/>
<gene>
    <name evidence="15" type="primary">PG</name>
</gene>
<dbReference type="Pfam" id="PF00295">
    <property type="entry name" value="Glyco_hydro_28"/>
    <property type="match status" value="1"/>
</dbReference>